<protein>
    <recommendedName>
        <fullName evidence="3">Tetratricopeptide repeat-containing protein</fullName>
    </recommendedName>
</protein>
<dbReference type="AlphaFoldDB" id="A0A1M7QTJ5"/>
<dbReference type="Proteomes" id="UP000184440">
    <property type="component" value="Unassembled WGS sequence"/>
</dbReference>
<dbReference type="Gene3D" id="1.25.40.10">
    <property type="entry name" value="Tetratricopeptide repeat domain"/>
    <property type="match status" value="1"/>
</dbReference>
<gene>
    <name evidence="1" type="ORF">SAMN05443668_105346</name>
</gene>
<evidence type="ECO:0000313" key="1">
    <source>
        <dbReference type="EMBL" id="SHN35071.1"/>
    </source>
</evidence>
<keyword evidence="2" id="KW-1185">Reference proteome</keyword>
<accession>A0A1M7QTJ5</accession>
<dbReference type="STRING" id="134849.SAMN05443668_105346"/>
<proteinExistence type="predicted"/>
<dbReference type="SUPFAM" id="SSF48452">
    <property type="entry name" value="TPR-like"/>
    <property type="match status" value="1"/>
</dbReference>
<name>A0A1M7QTJ5_9ACTN</name>
<dbReference type="EMBL" id="FRCS01000005">
    <property type="protein sequence ID" value="SHN35071.1"/>
    <property type="molecule type" value="Genomic_DNA"/>
</dbReference>
<sequence>MDPQNPVVHLCSEGMLAEADGRTADARTHYEQAYHVAADDYEACIAAHYLARQQSTPEDSLRWNEECLRRAELVGDDRVRAFYPSLHGNIAHAYQQLGREDRAYEHYVLASSRIGDLPPDEYGDAVRQAIADGLRTTAP</sequence>
<evidence type="ECO:0008006" key="3">
    <source>
        <dbReference type="Google" id="ProtNLM"/>
    </source>
</evidence>
<organism evidence="1 2">
    <name type="scientific">Cryptosporangium aurantiacum</name>
    <dbReference type="NCBI Taxonomy" id="134849"/>
    <lineage>
        <taxon>Bacteria</taxon>
        <taxon>Bacillati</taxon>
        <taxon>Actinomycetota</taxon>
        <taxon>Actinomycetes</taxon>
        <taxon>Cryptosporangiales</taxon>
        <taxon>Cryptosporangiaceae</taxon>
        <taxon>Cryptosporangium</taxon>
    </lineage>
</organism>
<dbReference type="RefSeq" id="WP_073258921.1">
    <property type="nucleotide sequence ID" value="NZ_FRCS01000005.1"/>
</dbReference>
<dbReference type="InterPro" id="IPR011990">
    <property type="entry name" value="TPR-like_helical_dom_sf"/>
</dbReference>
<reference evidence="1 2" key="1">
    <citation type="submission" date="2016-11" db="EMBL/GenBank/DDBJ databases">
        <authorList>
            <person name="Jaros S."/>
            <person name="Januszkiewicz K."/>
            <person name="Wedrychowicz H."/>
        </authorList>
    </citation>
    <scope>NUCLEOTIDE SEQUENCE [LARGE SCALE GENOMIC DNA]</scope>
    <source>
        <strain evidence="1 2">DSM 46144</strain>
    </source>
</reference>
<evidence type="ECO:0000313" key="2">
    <source>
        <dbReference type="Proteomes" id="UP000184440"/>
    </source>
</evidence>
<dbReference type="OrthoDB" id="8450665at2"/>